<protein>
    <recommendedName>
        <fullName evidence="3">CCHC-type domain-containing protein</fullName>
    </recommendedName>
</protein>
<reference evidence="4" key="2">
    <citation type="submission" date="2025-09" db="UniProtKB">
        <authorList>
            <consortium name="Ensembl"/>
        </authorList>
    </citation>
    <scope>IDENTIFICATION</scope>
</reference>
<dbReference type="InterPro" id="IPR036875">
    <property type="entry name" value="Znf_CCHC_sf"/>
</dbReference>
<dbReference type="GO" id="GO:0003676">
    <property type="term" value="F:nucleic acid binding"/>
    <property type="evidence" value="ECO:0007669"/>
    <property type="project" value="InterPro"/>
</dbReference>
<feature type="compositionally biased region" description="Polar residues" evidence="2">
    <location>
        <begin position="1"/>
        <end position="16"/>
    </location>
</feature>
<dbReference type="InterPro" id="IPR032567">
    <property type="entry name" value="RTL1-rel"/>
</dbReference>
<dbReference type="Ensembl" id="ENSOMET00000017928.1">
    <property type="protein sequence ID" value="ENSOMEP00000028919.1"/>
    <property type="gene ID" value="ENSOMEG00000012240.1"/>
</dbReference>
<dbReference type="PaxDb" id="30732-ENSOMEP00000028919"/>
<evidence type="ECO:0000256" key="2">
    <source>
        <dbReference type="SAM" id="MobiDB-lite"/>
    </source>
</evidence>
<sequence>MDPTASASSSQKTSPYTDPATGASRPPHPESFAHILLEHGRQLRQLSATTDTIMEQFMALPATPAPPRPMSTTLAGSNVSSAISASASGPRLSLPDKFTGKPEECNGFLMQCQLFLHQQAHQYTTEEAKVSFLCSLLSGEALEWLAAVWAGGTLPFHSYQEFTQLIRTVFHHAPDGNDPGEQLMDIKQGNKTAAAYSLKFRTVAAQTSWSPDSLKTVYRRGLSMELQREIACRDKGMDLDQLIALTIRLDSLLQTRGSRTPRTELTCAFPRHNQSSPGAPMQLGSTGLTPEERGRRMREHLCLYCGTPGHLRASCPDRPHRWSGGPVNDTFLTFEIPITLMVDNRCINTRAIIDSGAAGNFVDLAFARANAIPLLPCESRVAVSALDGHPLGSGRINFLTPDVRLNIQDSHQEIIRLFAIDSPSCAVILGLPWLETHDPTIFWSTRELFFKSKSCQEHHQVPRSMTPKCHHIAATEMTICDSDTMIDSLPPQYRDLEEVFSKRKATQLPPHRSYDCAIDLLPGALPP</sequence>
<dbReference type="Pfam" id="PF08284">
    <property type="entry name" value="RVP_2"/>
    <property type="match status" value="1"/>
</dbReference>
<dbReference type="InterPro" id="IPR021109">
    <property type="entry name" value="Peptidase_aspartic_dom_sf"/>
</dbReference>
<dbReference type="InterPro" id="IPR001878">
    <property type="entry name" value="Znf_CCHC"/>
</dbReference>
<keyword evidence="5" id="KW-1185">Reference proteome</keyword>
<keyword evidence="1" id="KW-0479">Metal-binding</keyword>
<evidence type="ECO:0000259" key="3">
    <source>
        <dbReference type="PROSITE" id="PS50158"/>
    </source>
</evidence>
<dbReference type="PANTHER" id="PTHR15503">
    <property type="entry name" value="LDOC1 RELATED"/>
    <property type="match status" value="1"/>
</dbReference>
<dbReference type="GeneTree" id="ENSGT00950000183173"/>
<dbReference type="OMA" id="ATEMTIC"/>
<feature type="region of interest" description="Disordered" evidence="2">
    <location>
        <begin position="1"/>
        <end position="30"/>
    </location>
</feature>
<dbReference type="SUPFAM" id="SSF57756">
    <property type="entry name" value="Retrovirus zinc finger-like domains"/>
    <property type="match status" value="1"/>
</dbReference>
<feature type="domain" description="CCHC-type" evidence="3">
    <location>
        <begin position="302"/>
        <end position="317"/>
    </location>
</feature>
<reference evidence="4" key="1">
    <citation type="submission" date="2025-08" db="UniProtKB">
        <authorList>
            <consortium name="Ensembl"/>
        </authorList>
    </citation>
    <scope>IDENTIFICATION</scope>
</reference>
<proteinExistence type="predicted"/>
<dbReference type="Pfam" id="PF03732">
    <property type="entry name" value="Retrotrans_gag"/>
    <property type="match status" value="1"/>
</dbReference>
<organism evidence="4 5">
    <name type="scientific">Oryzias melastigma</name>
    <name type="common">Marine medaka</name>
    <dbReference type="NCBI Taxonomy" id="30732"/>
    <lineage>
        <taxon>Eukaryota</taxon>
        <taxon>Metazoa</taxon>
        <taxon>Chordata</taxon>
        <taxon>Craniata</taxon>
        <taxon>Vertebrata</taxon>
        <taxon>Euteleostomi</taxon>
        <taxon>Actinopterygii</taxon>
        <taxon>Neopterygii</taxon>
        <taxon>Teleostei</taxon>
        <taxon>Neoteleostei</taxon>
        <taxon>Acanthomorphata</taxon>
        <taxon>Ovalentaria</taxon>
        <taxon>Atherinomorphae</taxon>
        <taxon>Beloniformes</taxon>
        <taxon>Adrianichthyidae</taxon>
        <taxon>Oryziinae</taxon>
        <taxon>Oryzias</taxon>
    </lineage>
</organism>
<dbReference type="InterPro" id="IPR005162">
    <property type="entry name" value="Retrotrans_gag_dom"/>
</dbReference>
<dbReference type="CDD" id="cd00303">
    <property type="entry name" value="retropepsin_like"/>
    <property type="match status" value="1"/>
</dbReference>
<dbReference type="Gene3D" id="2.40.70.10">
    <property type="entry name" value="Acid Proteases"/>
    <property type="match status" value="1"/>
</dbReference>
<dbReference type="GO" id="GO:0008270">
    <property type="term" value="F:zinc ion binding"/>
    <property type="evidence" value="ECO:0007669"/>
    <property type="project" value="UniProtKB-KW"/>
</dbReference>
<keyword evidence="1" id="KW-0862">Zinc</keyword>
<name>A0A3B3DHG1_ORYME</name>
<dbReference type="Proteomes" id="UP000261560">
    <property type="component" value="Unplaced"/>
</dbReference>
<dbReference type="PANTHER" id="PTHR15503:SF22">
    <property type="entry name" value="TRANSPOSON TY3-I GAG POLYPROTEIN"/>
    <property type="match status" value="1"/>
</dbReference>
<dbReference type="AlphaFoldDB" id="A0A3B3DHG1"/>
<dbReference type="STRING" id="30732.ENSOMEP00000028919"/>
<evidence type="ECO:0000313" key="5">
    <source>
        <dbReference type="Proteomes" id="UP000261560"/>
    </source>
</evidence>
<dbReference type="PROSITE" id="PS50158">
    <property type="entry name" value="ZF_CCHC"/>
    <property type="match status" value="1"/>
</dbReference>
<evidence type="ECO:0000256" key="1">
    <source>
        <dbReference type="PROSITE-ProRule" id="PRU00047"/>
    </source>
</evidence>
<evidence type="ECO:0000313" key="4">
    <source>
        <dbReference type="Ensembl" id="ENSOMEP00000028919.1"/>
    </source>
</evidence>
<keyword evidence="1" id="KW-0863">Zinc-finger</keyword>
<accession>A0A3B3DHG1</accession>